<dbReference type="InterPro" id="IPR035926">
    <property type="entry name" value="NusB-like_sf"/>
</dbReference>
<keyword evidence="8" id="KW-1185">Reference proteome</keyword>
<dbReference type="InterPro" id="IPR029063">
    <property type="entry name" value="SAM-dependent_MTases_sf"/>
</dbReference>
<dbReference type="InterPro" id="IPR006027">
    <property type="entry name" value="NusB_RsmB_TIM44"/>
</dbReference>
<dbReference type="InterPro" id="IPR049560">
    <property type="entry name" value="MeTrfase_RsmB-F_NOP2_cat"/>
</dbReference>
<comment type="caution">
    <text evidence="7">The sequence shown here is derived from an EMBL/GenBank/DDBJ whole genome shotgun (WGS) entry which is preliminary data.</text>
</comment>
<dbReference type="Gene3D" id="1.10.940.10">
    <property type="entry name" value="NusB-like"/>
    <property type="match status" value="1"/>
</dbReference>
<comment type="similarity">
    <text evidence="5">Belongs to the class I-like SAM-binding methyltransferase superfamily. RsmB/NOP family.</text>
</comment>
<evidence type="ECO:0000256" key="5">
    <source>
        <dbReference type="PROSITE-ProRule" id="PRU01023"/>
    </source>
</evidence>
<dbReference type="Pfam" id="PF01189">
    <property type="entry name" value="Methyltr_RsmB-F"/>
    <property type="match status" value="1"/>
</dbReference>
<dbReference type="EMBL" id="JACHVC010000001">
    <property type="protein sequence ID" value="MBC2604522.1"/>
    <property type="molecule type" value="Genomic_DNA"/>
</dbReference>
<dbReference type="GO" id="GO:0008173">
    <property type="term" value="F:RNA methyltransferase activity"/>
    <property type="evidence" value="ECO:0007669"/>
    <property type="project" value="InterPro"/>
</dbReference>
<feature type="binding site" evidence="5">
    <location>
        <begin position="244"/>
        <end position="250"/>
    </location>
    <ligand>
        <name>S-adenosyl-L-methionine</name>
        <dbReference type="ChEBI" id="CHEBI:59789"/>
    </ligand>
</feature>
<evidence type="ECO:0000256" key="1">
    <source>
        <dbReference type="ARBA" id="ARBA00022603"/>
    </source>
</evidence>
<dbReference type="PANTHER" id="PTHR22807">
    <property type="entry name" value="NOP2 YEAST -RELATED NOL1/NOP2/FMU SUN DOMAIN-CONTAINING"/>
    <property type="match status" value="1"/>
</dbReference>
<dbReference type="InterPro" id="IPR023267">
    <property type="entry name" value="RCMT"/>
</dbReference>
<feature type="domain" description="SAM-dependent MTase RsmB/NOP-type" evidence="6">
    <location>
        <begin position="148"/>
        <end position="419"/>
    </location>
</feature>
<evidence type="ECO:0000256" key="3">
    <source>
        <dbReference type="ARBA" id="ARBA00022691"/>
    </source>
</evidence>
<evidence type="ECO:0000256" key="4">
    <source>
        <dbReference type="ARBA" id="ARBA00022884"/>
    </source>
</evidence>
<accession>A0A7X1E887</accession>
<evidence type="ECO:0000259" key="6">
    <source>
        <dbReference type="PROSITE" id="PS51686"/>
    </source>
</evidence>
<protein>
    <submittedName>
        <fullName evidence="7">RsmB/NOP family class I SAM-dependent RNA methyltransferase</fullName>
    </submittedName>
</protein>
<dbReference type="AlphaFoldDB" id="A0A7X1E887"/>
<proteinExistence type="inferred from homology"/>
<dbReference type="PROSITE" id="PS51686">
    <property type="entry name" value="SAM_MT_RSMB_NOP"/>
    <property type="match status" value="1"/>
</dbReference>
<dbReference type="Gene3D" id="3.40.50.150">
    <property type="entry name" value="Vaccinia Virus protein VP39"/>
    <property type="match status" value="1"/>
</dbReference>
<dbReference type="PANTHER" id="PTHR22807:SF61">
    <property type="entry name" value="NOL1_NOP2_SUN FAMILY PROTEIN _ ANTITERMINATION NUSB DOMAIN-CONTAINING PROTEIN"/>
    <property type="match status" value="1"/>
</dbReference>
<dbReference type="SUPFAM" id="SSF53335">
    <property type="entry name" value="S-adenosyl-L-methionine-dependent methyltransferases"/>
    <property type="match status" value="1"/>
</dbReference>
<evidence type="ECO:0000313" key="7">
    <source>
        <dbReference type="EMBL" id="MBC2604522.1"/>
    </source>
</evidence>
<reference evidence="7 8" key="1">
    <citation type="submission" date="2020-07" db="EMBL/GenBank/DDBJ databases">
        <authorList>
            <person name="Feng X."/>
        </authorList>
    </citation>
    <scope>NUCLEOTIDE SEQUENCE [LARGE SCALE GENOMIC DNA]</scope>
    <source>
        <strain evidence="7 8">JCM23202</strain>
    </source>
</reference>
<evidence type="ECO:0000313" key="8">
    <source>
        <dbReference type="Proteomes" id="UP000526501"/>
    </source>
</evidence>
<dbReference type="GO" id="GO:0001510">
    <property type="term" value="P:RNA methylation"/>
    <property type="evidence" value="ECO:0007669"/>
    <property type="project" value="InterPro"/>
</dbReference>
<dbReference type="RefSeq" id="WP_185658415.1">
    <property type="nucleotide sequence ID" value="NZ_CAWPOO010000001.1"/>
</dbReference>
<keyword evidence="3 5" id="KW-0949">S-adenosyl-L-methionine</keyword>
<dbReference type="Proteomes" id="UP000526501">
    <property type="component" value="Unassembled WGS sequence"/>
</dbReference>
<keyword evidence="4 5" id="KW-0694">RNA-binding</keyword>
<keyword evidence="1 5" id="KW-0489">Methyltransferase</keyword>
<dbReference type="SUPFAM" id="SSF48013">
    <property type="entry name" value="NusB-like"/>
    <property type="match status" value="1"/>
</dbReference>
<dbReference type="Gene3D" id="3.30.70.1170">
    <property type="entry name" value="Sun protein, domain 3"/>
    <property type="match status" value="1"/>
</dbReference>
<name>A0A7X1E887_9BACT</name>
<dbReference type="CDD" id="cd02440">
    <property type="entry name" value="AdoMet_MTases"/>
    <property type="match status" value="1"/>
</dbReference>
<gene>
    <name evidence="7" type="ORF">H5P27_00460</name>
</gene>
<feature type="binding site" evidence="5">
    <location>
        <position position="269"/>
    </location>
    <ligand>
        <name>S-adenosyl-L-methionine</name>
        <dbReference type="ChEBI" id="CHEBI:59789"/>
    </ligand>
</feature>
<dbReference type="PRINTS" id="PR02008">
    <property type="entry name" value="RCMTFAMILY"/>
</dbReference>
<dbReference type="Pfam" id="PF01029">
    <property type="entry name" value="NusB"/>
    <property type="match status" value="1"/>
</dbReference>
<organism evidence="7 8">
    <name type="scientific">Pelagicoccus albus</name>
    <dbReference type="NCBI Taxonomy" id="415222"/>
    <lineage>
        <taxon>Bacteria</taxon>
        <taxon>Pseudomonadati</taxon>
        <taxon>Verrucomicrobiota</taxon>
        <taxon>Opitutia</taxon>
        <taxon>Puniceicoccales</taxon>
        <taxon>Pelagicoccaceae</taxon>
        <taxon>Pelagicoccus</taxon>
    </lineage>
</organism>
<sequence length="419" mass="46594">MSDNSWSKAVDLVAFFLRKPARMSHLLERIPENWAPGKRRACQSLLFGTVRHVALLEKALDEFIRRRPKPQLWAALLVSSRELMEQPERSPKIVHNAVREIGKRFSKAEKGLANAVLRKVVARIPELLDEPLSAPADLCWRYSHPRWLVDRWLEQFGWEETVAFLQWNQEESAVFARWQRDTEEVTALSPCPNVEGFFKLDPGAWAEISPFVEAGRLYVQNPAASLAPKSLAKAAPIGRWLDLCAAPGGKGLLLEQLSGPDLAEIISVDLPGPRFERMESNFHRYGAKKIRALPADVLKLESEKLGLFEGVLLDAPCSNSGVLQHKIDARWRQSPDGLEDLLALQAELLDAASGFVAEGGALVYSTCSVDSSENDGIIDGFLAKEKGKLFELETSEVSLPWKQGRDGAGIFVLRKKAGA</sequence>
<evidence type="ECO:0000256" key="2">
    <source>
        <dbReference type="ARBA" id="ARBA00022679"/>
    </source>
</evidence>
<dbReference type="GO" id="GO:0006355">
    <property type="term" value="P:regulation of DNA-templated transcription"/>
    <property type="evidence" value="ECO:0007669"/>
    <property type="project" value="InterPro"/>
</dbReference>
<keyword evidence="2 5" id="KW-0808">Transferase</keyword>
<dbReference type="GO" id="GO:0003723">
    <property type="term" value="F:RNA binding"/>
    <property type="evidence" value="ECO:0007669"/>
    <property type="project" value="UniProtKB-UniRule"/>
</dbReference>
<feature type="binding site" evidence="5">
    <location>
        <position position="296"/>
    </location>
    <ligand>
        <name>S-adenosyl-L-methionine</name>
        <dbReference type="ChEBI" id="CHEBI:59789"/>
    </ligand>
</feature>
<feature type="binding site" evidence="5">
    <location>
        <position position="314"/>
    </location>
    <ligand>
        <name>S-adenosyl-L-methionine</name>
        <dbReference type="ChEBI" id="CHEBI:59789"/>
    </ligand>
</feature>
<dbReference type="InterPro" id="IPR001678">
    <property type="entry name" value="MeTrfase_RsmB-F_NOP2_dom"/>
</dbReference>
<feature type="active site" description="Nucleophile" evidence="5">
    <location>
        <position position="367"/>
    </location>
</feature>